<dbReference type="AlphaFoldDB" id="A0A914VW82"/>
<accession>A0A914VW82</accession>
<keyword evidence="1" id="KW-1185">Reference proteome</keyword>
<organism evidence="1 2">
    <name type="scientific">Plectus sambesii</name>
    <dbReference type="NCBI Taxonomy" id="2011161"/>
    <lineage>
        <taxon>Eukaryota</taxon>
        <taxon>Metazoa</taxon>
        <taxon>Ecdysozoa</taxon>
        <taxon>Nematoda</taxon>
        <taxon>Chromadorea</taxon>
        <taxon>Plectida</taxon>
        <taxon>Plectina</taxon>
        <taxon>Plectoidea</taxon>
        <taxon>Plectidae</taxon>
        <taxon>Plectus</taxon>
    </lineage>
</organism>
<reference evidence="2" key="1">
    <citation type="submission" date="2022-11" db="UniProtKB">
        <authorList>
            <consortium name="WormBaseParasite"/>
        </authorList>
    </citation>
    <scope>IDENTIFICATION</scope>
</reference>
<evidence type="ECO:0000313" key="2">
    <source>
        <dbReference type="WBParaSite" id="PSAMB.scaffold250size61370.g3819.t1"/>
    </source>
</evidence>
<dbReference type="WBParaSite" id="PSAMB.scaffold250size61370.g3819.t1">
    <property type="protein sequence ID" value="PSAMB.scaffold250size61370.g3819.t1"/>
    <property type="gene ID" value="PSAMB.scaffold250size61370.g3819"/>
</dbReference>
<name>A0A914VW82_9BILA</name>
<evidence type="ECO:0000313" key="1">
    <source>
        <dbReference type="Proteomes" id="UP000887566"/>
    </source>
</evidence>
<sequence length="114" mass="12685">MLITFIEYINGAHEARRAFGAESNNSSIVGPCGFWPAAVKSSYQYAVMIACCRPSNSSDWPTQIDQSRKLFFAAAAERMNQLLRTNFGYGSRCFAGRIVLHPPEMLPMVNTKMA</sequence>
<proteinExistence type="predicted"/>
<dbReference type="Proteomes" id="UP000887566">
    <property type="component" value="Unplaced"/>
</dbReference>
<protein>
    <submittedName>
        <fullName evidence="2">Uncharacterized protein</fullName>
    </submittedName>
</protein>